<feature type="domain" description="DUF4440" evidence="2">
    <location>
        <begin position="29"/>
        <end position="133"/>
    </location>
</feature>
<proteinExistence type="predicted"/>
<dbReference type="InterPro" id="IPR032710">
    <property type="entry name" value="NTF2-like_dom_sf"/>
</dbReference>
<dbReference type="InterPro" id="IPR027843">
    <property type="entry name" value="DUF4440"/>
</dbReference>
<protein>
    <submittedName>
        <fullName evidence="3">Nuclear transport factor 2 family protein</fullName>
    </submittedName>
</protein>
<dbReference type="Proteomes" id="UP000292884">
    <property type="component" value="Unassembled WGS sequence"/>
</dbReference>
<evidence type="ECO:0000313" key="4">
    <source>
        <dbReference type="Proteomes" id="UP000292884"/>
    </source>
</evidence>
<dbReference type="RefSeq" id="WP_131552796.1">
    <property type="nucleotide sequence ID" value="NZ_SJSK01000002.1"/>
</dbReference>
<dbReference type="SUPFAM" id="SSF54427">
    <property type="entry name" value="NTF2-like"/>
    <property type="match status" value="1"/>
</dbReference>
<feature type="signal peptide" evidence="1">
    <location>
        <begin position="1"/>
        <end position="19"/>
    </location>
</feature>
<dbReference type="AlphaFoldDB" id="A0A4V2MIU4"/>
<evidence type="ECO:0000259" key="2">
    <source>
        <dbReference type="Pfam" id="PF14534"/>
    </source>
</evidence>
<accession>A0A4V2MIU4</accession>
<dbReference type="Gene3D" id="3.10.450.50">
    <property type="match status" value="1"/>
</dbReference>
<evidence type="ECO:0000256" key="1">
    <source>
        <dbReference type="SAM" id="SignalP"/>
    </source>
</evidence>
<evidence type="ECO:0000313" key="3">
    <source>
        <dbReference type="EMBL" id="TCC91856.1"/>
    </source>
</evidence>
<name>A0A4V2MIU4_9SPHI</name>
<dbReference type="Pfam" id="PF14534">
    <property type="entry name" value="DUF4440"/>
    <property type="match status" value="1"/>
</dbReference>
<comment type="caution">
    <text evidence="3">The sequence shown here is derived from an EMBL/GenBank/DDBJ whole genome shotgun (WGS) entry which is preliminary data.</text>
</comment>
<reference evidence="3 4" key="1">
    <citation type="submission" date="2019-02" db="EMBL/GenBank/DDBJ databases">
        <title>Pedobacter sp. RP-1-13 sp. nov., isolated from Arctic soil.</title>
        <authorList>
            <person name="Dahal R.H."/>
        </authorList>
    </citation>
    <scope>NUCLEOTIDE SEQUENCE [LARGE SCALE GENOMIC DNA]</scope>
    <source>
        <strain evidence="3 4">RP-1-13</strain>
    </source>
</reference>
<organism evidence="3 4">
    <name type="scientific">Pedobacter frigiditerrae</name>
    <dbReference type="NCBI Taxonomy" id="2530452"/>
    <lineage>
        <taxon>Bacteria</taxon>
        <taxon>Pseudomonadati</taxon>
        <taxon>Bacteroidota</taxon>
        <taxon>Sphingobacteriia</taxon>
        <taxon>Sphingobacteriales</taxon>
        <taxon>Sphingobacteriaceae</taxon>
        <taxon>Pedobacter</taxon>
    </lineage>
</organism>
<dbReference type="EMBL" id="SJSK01000002">
    <property type="protein sequence ID" value="TCC91856.1"/>
    <property type="molecule type" value="Genomic_DNA"/>
</dbReference>
<gene>
    <name evidence="3" type="ORF">EZ428_08900</name>
</gene>
<dbReference type="OrthoDB" id="5383110at2"/>
<keyword evidence="4" id="KW-1185">Reference proteome</keyword>
<sequence length="146" mass="16100">MKKISIVLLLITATFMVKAQTKDESNVLTAVENMRLALISGERTALQNVAAEDLSYGHSSGKLQNKAEFVEAIANGSSDFVSIEYKNQTVKVTGKTALVRHELHAKTNDGGKPGEVHLGILLVWQKQGREWKLLGRQAFKLPEVKQ</sequence>
<keyword evidence="1" id="KW-0732">Signal</keyword>
<feature type="chain" id="PRO_5020938455" evidence="1">
    <location>
        <begin position="20"/>
        <end position="146"/>
    </location>
</feature>